<reference evidence="1" key="1">
    <citation type="submission" date="2020-08" db="EMBL/GenBank/DDBJ databases">
        <title>Genome public.</title>
        <authorList>
            <person name="Liu C."/>
            <person name="Sun Q."/>
        </authorList>
    </citation>
    <scope>NUCLEOTIDE SEQUENCE</scope>
    <source>
        <strain evidence="1">NSJ-44</strain>
    </source>
</reference>
<dbReference type="AlphaFoldDB" id="A0A926CZN6"/>
<sequence length="219" mass="23783">MKINYIGHACFMMHTKAGTRILMDPYDASVGYPVPKAGSVAADCVTASHGHHDHNAVEWLAKPYELIDKAGRYTVKDVAVTAIPCWHDEVQGQKRGPNLIFIYQADGVRLCHLGDLGHELDEETLAAIGQVDALLAPVGGYFTLEPELMARQVRALSPEIVIPMHYATEFTSLPIAGPQRFIAEIGGAVELECSQLVLGGETAPGVYLLQPASKFFDRA</sequence>
<dbReference type="PANTHER" id="PTHR42967:SF1">
    <property type="entry name" value="MBL FOLD METALLO-HYDROLASE"/>
    <property type="match status" value="1"/>
</dbReference>
<dbReference type="Pfam" id="PF13483">
    <property type="entry name" value="Lactamase_B_3"/>
    <property type="match status" value="1"/>
</dbReference>
<comment type="caution">
    <text evidence="1">The sequence shown here is derived from an EMBL/GenBank/DDBJ whole genome shotgun (WGS) entry which is preliminary data.</text>
</comment>
<keyword evidence="2" id="KW-1185">Reference proteome</keyword>
<dbReference type="Proteomes" id="UP000654279">
    <property type="component" value="Unassembled WGS sequence"/>
</dbReference>
<dbReference type="PANTHER" id="PTHR42967">
    <property type="entry name" value="METAL DEPENDENT HYDROLASE"/>
    <property type="match status" value="1"/>
</dbReference>
<evidence type="ECO:0000313" key="1">
    <source>
        <dbReference type="EMBL" id="MBC8528672.1"/>
    </source>
</evidence>
<dbReference type="RefSeq" id="WP_249284649.1">
    <property type="nucleotide sequence ID" value="NZ_JACRSO010000001.1"/>
</dbReference>
<name>A0A926CZN6_9FIRM</name>
<proteinExistence type="predicted"/>
<accession>A0A926CZN6</accession>
<dbReference type="Gene3D" id="3.60.15.10">
    <property type="entry name" value="Ribonuclease Z/Hydroxyacylglutathione hydrolase-like"/>
    <property type="match status" value="1"/>
</dbReference>
<protein>
    <submittedName>
        <fullName evidence="1">MBL fold metallo-hydrolase</fullName>
    </submittedName>
</protein>
<dbReference type="SUPFAM" id="SSF56281">
    <property type="entry name" value="Metallo-hydrolase/oxidoreductase"/>
    <property type="match status" value="1"/>
</dbReference>
<organism evidence="1 2">
    <name type="scientific">Luoshenia tenuis</name>
    <dbReference type="NCBI Taxonomy" id="2763654"/>
    <lineage>
        <taxon>Bacteria</taxon>
        <taxon>Bacillati</taxon>
        <taxon>Bacillota</taxon>
        <taxon>Clostridia</taxon>
        <taxon>Christensenellales</taxon>
        <taxon>Christensenellaceae</taxon>
        <taxon>Luoshenia</taxon>
    </lineage>
</organism>
<gene>
    <name evidence="1" type="ORF">H8699_04370</name>
</gene>
<evidence type="ECO:0000313" key="2">
    <source>
        <dbReference type="Proteomes" id="UP000654279"/>
    </source>
</evidence>
<dbReference type="EMBL" id="JACRSO010000001">
    <property type="protein sequence ID" value="MBC8528672.1"/>
    <property type="molecule type" value="Genomic_DNA"/>
</dbReference>
<dbReference type="InterPro" id="IPR036866">
    <property type="entry name" value="RibonucZ/Hydroxyglut_hydro"/>
</dbReference>